<reference evidence="7 8" key="1">
    <citation type="submission" date="2018-06" db="EMBL/GenBank/DDBJ databases">
        <authorList>
            <consortium name="Pathogen Informatics"/>
            <person name="Doyle S."/>
        </authorList>
    </citation>
    <scope>NUCLEOTIDE SEQUENCE [LARGE SCALE GENOMIC DNA]</scope>
    <source>
        <strain evidence="7 8">NCTC12410</strain>
    </source>
</reference>
<keyword evidence="3" id="KW-0680">Restriction system</keyword>
<dbReference type="GO" id="GO:0008170">
    <property type="term" value="F:N-methyltransferase activity"/>
    <property type="evidence" value="ECO:0007669"/>
    <property type="project" value="InterPro"/>
</dbReference>
<dbReference type="InterPro" id="IPR044946">
    <property type="entry name" value="Restrct_endonuc_typeI_TRD_sf"/>
</dbReference>
<dbReference type="Pfam" id="PF01420">
    <property type="entry name" value="Methylase_S"/>
    <property type="match status" value="2"/>
</dbReference>
<evidence type="ECO:0000313" key="8">
    <source>
        <dbReference type="Proteomes" id="UP000254841"/>
    </source>
</evidence>
<dbReference type="Gene3D" id="3.90.220.20">
    <property type="entry name" value="DNA methylase specificity domains"/>
    <property type="match status" value="3"/>
</dbReference>
<dbReference type="CDD" id="cd17260">
    <property type="entry name" value="RMtype1_S_EcoEI-TRD1-CR1_like"/>
    <property type="match status" value="1"/>
</dbReference>
<dbReference type="InterPro" id="IPR051212">
    <property type="entry name" value="Type-I_RE_S_subunit"/>
</dbReference>
<dbReference type="GO" id="GO:0003677">
    <property type="term" value="F:DNA binding"/>
    <property type="evidence" value="ECO:0007669"/>
    <property type="project" value="UniProtKB-KW"/>
</dbReference>
<dbReference type="CDD" id="cd17291">
    <property type="entry name" value="RMtype1_S_MgeORF438P-TRD-CR_like"/>
    <property type="match status" value="1"/>
</dbReference>
<dbReference type="InterPro" id="IPR029063">
    <property type="entry name" value="SAM-dependent_MTases_sf"/>
</dbReference>
<dbReference type="InterPro" id="IPR002052">
    <property type="entry name" value="DNA_methylase_N6_adenine_CS"/>
</dbReference>
<accession>A0A377J3G6</accession>
<evidence type="ECO:0000313" key="7">
    <source>
        <dbReference type="EMBL" id="STO96323.1"/>
    </source>
</evidence>
<dbReference type="REBASE" id="431843">
    <property type="entry name" value="Hca12410ORF132P"/>
</dbReference>
<dbReference type="Gene3D" id="3.40.50.150">
    <property type="entry name" value="Vaccinia Virus protein VP39"/>
    <property type="match status" value="1"/>
</dbReference>
<sequence>MITQDNLKEVLEILGFEALSAGGGGESNKLDSKQANIYTKTINTYIMQVDFTNQKLIYPKDLYTESDSVTGFTTTDGKARNENFVVFECVHRLLEQGYKPQDLVLEKTWKLGHTGKSGRADITIYKEAKDNKEKFIYAIIECKTAGKEYNKAKQDLFTNEEGNQLFSYAAQARSVEWLMLYASDFDERTKSISYKDEIIKFKDDDNVLDLALSDKSIQTFKQASEASDIFSAWEDTYNKQSYHDLIFKSQAYNIGILPLYKKDLKPFDESDGLNLKFREILRHNKVSNRNTAFDVLLAVFLAKCYDEKKNDDERLEFYYNPFSDDYFSLYKRLKRLFISAMIEFLNEEVFFIADDLVEKTFKDYFHTNRKQAQKILEDAISNAQNYSAQFFAFKKVYNKKLFNQNGKILVEVIQLFENYRLLYANKNQFISDLFEHFLNEGFTQNEGIYFTPTPITRFIWNSLPFEDFINLRNKTFPKVIDFACGAGHFLTEGVSAISDYCKDSHLSIEDREISRYFYGIDADDRLAMTSQVSMLLNGAGDNKIRFIDGLEYDKEFYGEKQQDFDILVANPPYSVKEFKQHLSRSVLKGKNGNIPYKVLEHLSPNAKEIELVFIERLTHILKPNALCAIVLPSSILSNSDKATILAREIILQNFSIHAICSFGSQTFGTTGTNTAVLFLRRFDEPPKITELLEDSLEAIFDNQNLDGFIDKEILESYVSLQNIDLQDYKAFLKQEQIPSHELFKEYETAFNEQSEIKKYKESKGFKDLDEQAQKQELEKRLFTFILECEREKLKYFALTYKQNTLIIKAPDDTAEQKRFLGFVINKSKTSNAGLQETEGLLSDKHNRNATDKIAFCVKQSFKGEFHTHEAFSKYVSFTQTCKLLNFENVVFNKAISLNPINSQGEGKTQNPFENCKFELVKLEQFPNIIIKKGTSITKKQTIEGNIKVVAGGLQYAYLHNQANRPKNTITISASGANAGFVNFWQEEIFASDCTTINIDCEITIRFIYYTLQFIQKNIYELARGAAQPHVYPKDIETLKIPLPPLEIQKQIVSECEKVEEQYNTIRMSIEKYQELIKAILVKCGIVDSSEGGGSRDFIASLLDSIQELESKLDFDTSSLRGSEATEAIHNQQADSSMDCHDFATQNLAMTELDFKTLLDSIPTPPPQGWDTIKLNNKKYLTLNPSKREIANIDENTIISFVEMASVADKGYIQNKVDKPLKELRKGSYTYFAENDILIAKITPCMENGKCAIAKNLTNGLGMGSSEFHIFRTHKGLNNKFLFACLNQDSIRQEAAKNMTGSSGHRRVPISFYESLQIPLPPFEAQEKIISAIERIESKIHLLDSSLSYLDSKKSEILQHFLQN</sequence>
<dbReference type="SUPFAM" id="SSF116734">
    <property type="entry name" value="DNA methylase specificity domain"/>
    <property type="match status" value="2"/>
</dbReference>
<dbReference type="PROSITE" id="PS00092">
    <property type="entry name" value="N6_MTASE"/>
    <property type="match status" value="1"/>
</dbReference>
<protein>
    <submittedName>
        <fullName evidence="7">Type I restriction/modification enzyme</fullName>
        <ecNumber evidence="7">2.1.1.72</ecNumber>
    </submittedName>
</protein>
<organism evidence="7 8">
    <name type="scientific">Helicobacter canis</name>
    <dbReference type="NCBI Taxonomy" id="29419"/>
    <lineage>
        <taxon>Bacteria</taxon>
        <taxon>Pseudomonadati</taxon>
        <taxon>Campylobacterota</taxon>
        <taxon>Epsilonproteobacteria</taxon>
        <taxon>Campylobacterales</taxon>
        <taxon>Helicobacteraceae</taxon>
        <taxon>Helicobacter</taxon>
    </lineage>
</organism>
<dbReference type="OrthoDB" id="5298944at2"/>
<evidence type="ECO:0000256" key="4">
    <source>
        <dbReference type="ARBA" id="ARBA00023125"/>
    </source>
</evidence>
<dbReference type="Pfam" id="PF02384">
    <property type="entry name" value="N6_Mtase"/>
    <property type="match status" value="1"/>
</dbReference>
<feature type="domain" description="Type I restriction modification DNA specificity" evidence="5">
    <location>
        <begin position="1188"/>
        <end position="1341"/>
    </location>
</feature>
<comment type="similarity">
    <text evidence="2">Belongs to the type-I restriction system S methylase family.</text>
</comment>
<gene>
    <name evidence="7" type="ORF">NCTC12410_00132</name>
</gene>
<feature type="domain" description="Type I restriction modification DNA specificity" evidence="5">
    <location>
        <begin position="916"/>
        <end position="1060"/>
    </location>
</feature>
<keyword evidence="7" id="KW-0808">Transferase</keyword>
<comment type="similarity">
    <text evidence="1">Belongs to the N(4)/N(6)-methyltransferase family.</text>
</comment>
<evidence type="ECO:0000256" key="1">
    <source>
        <dbReference type="ARBA" id="ARBA00006594"/>
    </source>
</evidence>
<dbReference type="PRINTS" id="PR00507">
    <property type="entry name" value="N12N6MTFRASE"/>
</dbReference>
<dbReference type="GO" id="GO:0009007">
    <property type="term" value="F:site-specific DNA-methyltransferase (adenine-specific) activity"/>
    <property type="evidence" value="ECO:0007669"/>
    <property type="project" value="UniProtKB-EC"/>
</dbReference>
<dbReference type="Proteomes" id="UP000254841">
    <property type="component" value="Unassembled WGS sequence"/>
</dbReference>
<evidence type="ECO:0000256" key="2">
    <source>
        <dbReference type="ARBA" id="ARBA00010923"/>
    </source>
</evidence>
<name>A0A377J3G6_9HELI</name>
<dbReference type="EC" id="2.1.1.72" evidence="7"/>
<keyword evidence="4" id="KW-0238">DNA-binding</keyword>
<dbReference type="InterPro" id="IPR000055">
    <property type="entry name" value="Restrct_endonuc_typeI_TRD"/>
</dbReference>
<proteinExistence type="inferred from homology"/>
<dbReference type="SUPFAM" id="SSF53335">
    <property type="entry name" value="S-adenosyl-L-methionine-dependent methyltransferases"/>
    <property type="match status" value="1"/>
</dbReference>
<dbReference type="InterPro" id="IPR003356">
    <property type="entry name" value="DNA_methylase_A-5"/>
</dbReference>
<dbReference type="PANTHER" id="PTHR43140">
    <property type="entry name" value="TYPE-1 RESTRICTION ENZYME ECOKI SPECIFICITY PROTEIN"/>
    <property type="match status" value="1"/>
</dbReference>
<dbReference type="GO" id="GO:0032259">
    <property type="term" value="P:methylation"/>
    <property type="evidence" value="ECO:0007669"/>
    <property type="project" value="UniProtKB-KW"/>
</dbReference>
<keyword evidence="7" id="KW-0489">Methyltransferase</keyword>
<evidence type="ECO:0000259" key="5">
    <source>
        <dbReference type="Pfam" id="PF01420"/>
    </source>
</evidence>
<evidence type="ECO:0000256" key="3">
    <source>
        <dbReference type="ARBA" id="ARBA00022747"/>
    </source>
</evidence>
<dbReference type="GO" id="GO:0009307">
    <property type="term" value="P:DNA restriction-modification system"/>
    <property type="evidence" value="ECO:0007669"/>
    <property type="project" value="UniProtKB-KW"/>
</dbReference>
<feature type="domain" description="DNA methylase adenine-specific" evidence="6">
    <location>
        <begin position="428"/>
        <end position="683"/>
    </location>
</feature>
<dbReference type="PANTHER" id="PTHR43140:SF1">
    <property type="entry name" value="TYPE I RESTRICTION ENZYME ECOKI SPECIFICITY SUBUNIT"/>
    <property type="match status" value="1"/>
</dbReference>
<evidence type="ECO:0000259" key="6">
    <source>
        <dbReference type="Pfam" id="PF02384"/>
    </source>
</evidence>
<dbReference type="RefSeq" id="WP_115010667.1">
    <property type="nucleotide sequence ID" value="NZ_UGHV01000001.1"/>
</dbReference>
<dbReference type="EMBL" id="UGHV01000001">
    <property type="protein sequence ID" value="STO96323.1"/>
    <property type="molecule type" value="Genomic_DNA"/>
</dbReference>